<dbReference type="EMBL" id="MGAG01000015">
    <property type="protein sequence ID" value="OGK41094.1"/>
    <property type="molecule type" value="Genomic_DNA"/>
</dbReference>
<accession>A0A1F7ICK8</accession>
<protein>
    <recommendedName>
        <fullName evidence="2">GIY-YIG domain-containing protein</fullName>
    </recommendedName>
</protein>
<reference evidence="3 4" key="1">
    <citation type="journal article" date="2016" name="Nat. Commun.">
        <title>Thousands of microbial genomes shed light on interconnected biogeochemical processes in an aquifer system.</title>
        <authorList>
            <person name="Anantharaman K."/>
            <person name="Brown C.T."/>
            <person name="Hug L.A."/>
            <person name="Sharon I."/>
            <person name="Castelle C.J."/>
            <person name="Probst A.J."/>
            <person name="Thomas B.C."/>
            <person name="Singh A."/>
            <person name="Wilkins M.J."/>
            <person name="Karaoz U."/>
            <person name="Brodie E.L."/>
            <person name="Williams K.H."/>
            <person name="Hubbard S.S."/>
            <person name="Banfield J.F."/>
        </authorList>
    </citation>
    <scope>NUCLEOTIDE SEQUENCE [LARGE SCALE GENOMIC DNA]</scope>
</reference>
<dbReference type="PROSITE" id="PS50164">
    <property type="entry name" value="GIY_YIG"/>
    <property type="match status" value="1"/>
</dbReference>
<dbReference type="InterPro" id="IPR000305">
    <property type="entry name" value="GIY-YIG_endonuc"/>
</dbReference>
<dbReference type="InterPro" id="IPR050190">
    <property type="entry name" value="UPF0213_domain"/>
</dbReference>
<name>A0A1F7ICK8_9BACT</name>
<evidence type="ECO:0000259" key="2">
    <source>
        <dbReference type="PROSITE" id="PS50164"/>
    </source>
</evidence>
<dbReference type="Proteomes" id="UP000177698">
    <property type="component" value="Unassembled WGS sequence"/>
</dbReference>
<dbReference type="PANTHER" id="PTHR34477:SF1">
    <property type="entry name" value="UPF0213 PROTEIN YHBQ"/>
    <property type="match status" value="1"/>
</dbReference>
<proteinExistence type="inferred from homology"/>
<comment type="caution">
    <text evidence="3">The sequence shown here is derived from an EMBL/GenBank/DDBJ whole genome shotgun (WGS) entry which is preliminary data.</text>
</comment>
<dbReference type="InterPro" id="IPR035901">
    <property type="entry name" value="GIY-YIG_endonuc_sf"/>
</dbReference>
<dbReference type="PANTHER" id="PTHR34477">
    <property type="entry name" value="UPF0213 PROTEIN YHBQ"/>
    <property type="match status" value="1"/>
</dbReference>
<feature type="domain" description="GIY-YIG" evidence="2">
    <location>
        <begin position="1"/>
        <end position="76"/>
    </location>
</feature>
<organism evidence="3 4">
    <name type="scientific">Candidatus Roizmanbacteria bacterium RIFCSPLOWO2_01_FULL_37_12</name>
    <dbReference type="NCBI Taxonomy" id="1802056"/>
    <lineage>
        <taxon>Bacteria</taxon>
        <taxon>Candidatus Roizmaniibacteriota</taxon>
    </lineage>
</organism>
<gene>
    <name evidence="3" type="ORF">A2954_06005</name>
</gene>
<dbReference type="SUPFAM" id="SSF82771">
    <property type="entry name" value="GIY-YIG endonuclease"/>
    <property type="match status" value="1"/>
</dbReference>
<evidence type="ECO:0000256" key="1">
    <source>
        <dbReference type="ARBA" id="ARBA00007435"/>
    </source>
</evidence>
<sequence>MFFVYLLKSFKSGKSYVGFTEKDVEVRLKEHNQGSNKFSDTNRPFKLIYFESFHCKLDALHREKFLKTGIGNRVIKAMIKEFDK</sequence>
<dbReference type="AlphaFoldDB" id="A0A1F7ICK8"/>
<comment type="similarity">
    <text evidence="1">Belongs to the UPF0213 family.</text>
</comment>
<evidence type="ECO:0000313" key="3">
    <source>
        <dbReference type="EMBL" id="OGK41094.1"/>
    </source>
</evidence>
<dbReference type="Pfam" id="PF01541">
    <property type="entry name" value="GIY-YIG"/>
    <property type="match status" value="1"/>
</dbReference>
<dbReference type="STRING" id="1802056.A2954_06005"/>
<dbReference type="CDD" id="cd10449">
    <property type="entry name" value="GIY-YIG_SLX1_like"/>
    <property type="match status" value="1"/>
</dbReference>
<evidence type="ECO:0000313" key="4">
    <source>
        <dbReference type="Proteomes" id="UP000177698"/>
    </source>
</evidence>
<dbReference type="Gene3D" id="3.40.1440.10">
    <property type="entry name" value="GIY-YIG endonuclease"/>
    <property type="match status" value="1"/>
</dbReference>